<evidence type="ECO:0000256" key="1">
    <source>
        <dbReference type="SAM" id="Phobius"/>
    </source>
</evidence>
<evidence type="ECO:0000313" key="2">
    <source>
        <dbReference type="EMBL" id="RKN74200.1"/>
    </source>
</evidence>
<keyword evidence="1" id="KW-0812">Transmembrane</keyword>
<feature type="transmembrane region" description="Helical" evidence="1">
    <location>
        <begin position="121"/>
        <end position="142"/>
    </location>
</feature>
<evidence type="ECO:0000313" key="3">
    <source>
        <dbReference type="Proteomes" id="UP000282311"/>
    </source>
</evidence>
<feature type="transmembrane region" description="Helical" evidence="1">
    <location>
        <begin position="154"/>
        <end position="171"/>
    </location>
</feature>
<dbReference type="EMBL" id="RBAH01000025">
    <property type="protein sequence ID" value="RKN74200.1"/>
    <property type="molecule type" value="Genomic_DNA"/>
</dbReference>
<organism evidence="2 3">
    <name type="scientific">Paenibacillus ginsengarvi</name>
    <dbReference type="NCBI Taxonomy" id="400777"/>
    <lineage>
        <taxon>Bacteria</taxon>
        <taxon>Bacillati</taxon>
        <taxon>Bacillota</taxon>
        <taxon>Bacilli</taxon>
        <taxon>Bacillales</taxon>
        <taxon>Paenibacillaceae</taxon>
        <taxon>Paenibacillus</taxon>
    </lineage>
</organism>
<feature type="transmembrane region" description="Helical" evidence="1">
    <location>
        <begin position="91"/>
        <end position="109"/>
    </location>
</feature>
<dbReference type="AlphaFoldDB" id="A0A3B0BM89"/>
<proteinExistence type="predicted"/>
<protein>
    <submittedName>
        <fullName evidence="2">Ferric reductase</fullName>
    </submittedName>
</protein>
<keyword evidence="1" id="KW-1133">Transmembrane helix</keyword>
<reference evidence="2 3" key="1">
    <citation type="journal article" date="2007" name="Int. J. Syst. Evol. Microbiol.">
        <title>Paenibacillus ginsengarvi sp. nov., isolated from soil from ginseng cultivation.</title>
        <authorList>
            <person name="Yoon M.H."/>
            <person name="Ten L.N."/>
            <person name="Im W.T."/>
        </authorList>
    </citation>
    <scope>NUCLEOTIDE SEQUENCE [LARGE SCALE GENOMIC DNA]</scope>
    <source>
        <strain evidence="2 3">KCTC 13059</strain>
    </source>
</reference>
<comment type="caution">
    <text evidence="2">The sequence shown here is derived from an EMBL/GenBank/DDBJ whole genome shotgun (WGS) entry which is preliminary data.</text>
</comment>
<dbReference type="Proteomes" id="UP000282311">
    <property type="component" value="Unassembled WGS sequence"/>
</dbReference>
<feature type="transmembrane region" description="Helical" evidence="1">
    <location>
        <begin position="51"/>
        <end position="71"/>
    </location>
</feature>
<gene>
    <name evidence="2" type="ORF">D7M11_27515</name>
</gene>
<keyword evidence="3" id="KW-1185">Reference proteome</keyword>
<dbReference type="OrthoDB" id="6656329at2"/>
<feature type="transmembrane region" description="Helical" evidence="1">
    <location>
        <begin position="20"/>
        <end position="39"/>
    </location>
</feature>
<sequence>MVQWFIKLPTWELTRLLGLLSYMLLFAGVSVGIVYGMWWKRHKAQLYKVHSFLSVSGTAAALLHTAILVISTYSPFPWSELFIPFSASSNPVLNGIGTIAVYGLLLLILTTDLRNKLKKRLWHRIHLLAYPLWLLCLFHGLLLGTDTKLGAVKLMYAATAAVVVVLTGLRVKDGLTREKLPRGGAAEPYRNSRSAG</sequence>
<accession>A0A3B0BM89</accession>
<name>A0A3B0BM89_9BACL</name>
<keyword evidence="1" id="KW-0472">Membrane</keyword>
<dbReference type="RefSeq" id="WP_120750470.1">
    <property type="nucleotide sequence ID" value="NZ_RBAH01000025.1"/>
</dbReference>